<dbReference type="Gene3D" id="3.30.2310.20">
    <property type="entry name" value="RelE-like"/>
    <property type="match status" value="1"/>
</dbReference>
<name>A0A380JF72_STRDO</name>
<dbReference type="InterPro" id="IPR007712">
    <property type="entry name" value="RelE/ParE_toxin"/>
</dbReference>
<proteinExistence type="predicted"/>
<dbReference type="EMBL" id="UHFA01000002">
    <property type="protein sequence ID" value="SUN36325.1"/>
    <property type="molecule type" value="Genomic_DNA"/>
</dbReference>
<dbReference type="Proteomes" id="UP000254082">
    <property type="component" value="Unassembled WGS sequence"/>
</dbReference>
<reference evidence="2 3" key="1">
    <citation type="submission" date="2018-06" db="EMBL/GenBank/DDBJ databases">
        <authorList>
            <consortium name="Pathogen Informatics"/>
            <person name="Doyle S."/>
        </authorList>
    </citation>
    <scope>NUCLEOTIDE SEQUENCE [LARGE SCALE GENOMIC DNA]</scope>
    <source>
        <strain evidence="3">NCTC 11391</strain>
    </source>
</reference>
<evidence type="ECO:0000313" key="2">
    <source>
        <dbReference type="EMBL" id="SUN36325.1"/>
    </source>
</evidence>
<dbReference type="Pfam" id="PF05016">
    <property type="entry name" value="ParE_toxin"/>
    <property type="match status" value="1"/>
</dbReference>
<evidence type="ECO:0000313" key="3">
    <source>
        <dbReference type="Proteomes" id="UP000254082"/>
    </source>
</evidence>
<keyword evidence="3" id="KW-1185">Reference proteome</keyword>
<dbReference type="AlphaFoldDB" id="A0A380JF72"/>
<sequence>MTYKLQFTQTAREDLQQLHQFYQKNFSKKVADDLVKTMQKKIAILTFSPDGGIDFNQRIGHSLIPNQVVRLFVTKKTLIFYVVQDDLVLILRLVPTKTDYLNQLENLFKVFGKSDE</sequence>
<accession>A0A380JF72</accession>
<dbReference type="InterPro" id="IPR035093">
    <property type="entry name" value="RelE/ParE_toxin_dom_sf"/>
</dbReference>
<keyword evidence="1" id="KW-1277">Toxin-antitoxin system</keyword>
<organism evidence="2 3">
    <name type="scientific">Streptococcus downei MFe28</name>
    <dbReference type="NCBI Taxonomy" id="764290"/>
    <lineage>
        <taxon>Bacteria</taxon>
        <taxon>Bacillati</taxon>
        <taxon>Bacillota</taxon>
        <taxon>Bacilli</taxon>
        <taxon>Lactobacillales</taxon>
        <taxon>Streptococcaceae</taxon>
        <taxon>Streptococcus</taxon>
    </lineage>
</organism>
<gene>
    <name evidence="2" type="ORF">NCTC11391_01372</name>
</gene>
<dbReference type="RefSeq" id="WP_002997929.1">
    <property type="nucleotide sequence ID" value="NZ_UHFA01000002.1"/>
</dbReference>
<evidence type="ECO:0000256" key="1">
    <source>
        <dbReference type="ARBA" id="ARBA00022649"/>
    </source>
</evidence>
<protein>
    <submittedName>
        <fullName evidence="2">Plasmid stabilization system protein</fullName>
    </submittedName>
</protein>